<name>A0A6H9USH3_9ACTN</name>
<comment type="caution">
    <text evidence="1">The sequence shown here is derived from an EMBL/GenBank/DDBJ whole genome shotgun (WGS) entry which is preliminary data.</text>
</comment>
<protein>
    <submittedName>
        <fullName evidence="1">Uncharacterized protein</fullName>
    </submittedName>
</protein>
<reference evidence="1 2" key="1">
    <citation type="submission" date="2019-09" db="EMBL/GenBank/DDBJ databases">
        <title>Screening of Novel Bioactive Compounds from Soil-Associated.</title>
        <authorList>
            <person name="Zhao S."/>
        </authorList>
    </citation>
    <scope>NUCLEOTIDE SEQUENCE [LARGE SCALE GENOMIC DNA]</scope>
    <source>
        <strain evidence="1 2">HIT-DPA4</strain>
    </source>
</reference>
<evidence type="ECO:0000313" key="1">
    <source>
        <dbReference type="EMBL" id="KAB1141390.1"/>
    </source>
</evidence>
<evidence type="ECO:0000313" key="2">
    <source>
        <dbReference type="Proteomes" id="UP000442707"/>
    </source>
</evidence>
<gene>
    <name evidence="1" type="ORF">F7R91_32715</name>
</gene>
<dbReference type="EMBL" id="VZRB01000032">
    <property type="protein sequence ID" value="KAB1141390.1"/>
    <property type="molecule type" value="Genomic_DNA"/>
</dbReference>
<dbReference type="AlphaFoldDB" id="A0A6H9USH3"/>
<accession>A0A6H9USH3</accession>
<dbReference type="Proteomes" id="UP000442707">
    <property type="component" value="Unassembled WGS sequence"/>
</dbReference>
<organism evidence="1 2">
    <name type="scientific">Streptomyces luteolifulvus</name>
    <dbReference type="NCBI Taxonomy" id="2615112"/>
    <lineage>
        <taxon>Bacteria</taxon>
        <taxon>Bacillati</taxon>
        <taxon>Actinomycetota</taxon>
        <taxon>Actinomycetes</taxon>
        <taxon>Kitasatosporales</taxon>
        <taxon>Streptomycetaceae</taxon>
        <taxon>Streptomyces</taxon>
    </lineage>
</organism>
<dbReference type="RefSeq" id="WP_150955287.1">
    <property type="nucleotide sequence ID" value="NZ_VZRB01000032.1"/>
</dbReference>
<sequence>MTAQEPAIVTAEQLAKEVTALVRRYERGQEQQRQLADSLELRMSRAVKARKEWKEVEKDLPSLLVEVRDAGWEPKQIATLFDLTESYVYRKLREHGSAQ</sequence>
<proteinExistence type="predicted"/>
<keyword evidence="2" id="KW-1185">Reference proteome</keyword>